<dbReference type="AlphaFoldDB" id="A0A368YBT5"/>
<reference evidence="2 3" key="1">
    <citation type="submission" date="2018-07" db="EMBL/GenBank/DDBJ databases">
        <title>Genomic Encyclopedia of Type Strains, Phase III (KMG-III): the genomes of soil and plant-associated and newly described type strains.</title>
        <authorList>
            <person name="Whitman W."/>
        </authorList>
    </citation>
    <scope>NUCLEOTIDE SEQUENCE [LARGE SCALE GENOMIC DNA]</scope>
    <source>
        <strain evidence="2 3">31-25a</strain>
    </source>
</reference>
<sequence>MIRSKNRELYLLGYRFSGQMATAALIGLFLVTAVVIVSPVLILRFQYFQ</sequence>
<proteinExistence type="predicted"/>
<keyword evidence="3" id="KW-1185">Reference proteome</keyword>
<dbReference type="EMBL" id="QPJM01000039">
    <property type="protein sequence ID" value="RCW77713.1"/>
    <property type="molecule type" value="Genomic_DNA"/>
</dbReference>
<organism evidence="2 3">
    <name type="scientific">Phyllobacterium bourgognense</name>
    <dbReference type="NCBI Taxonomy" id="314236"/>
    <lineage>
        <taxon>Bacteria</taxon>
        <taxon>Pseudomonadati</taxon>
        <taxon>Pseudomonadota</taxon>
        <taxon>Alphaproteobacteria</taxon>
        <taxon>Hyphomicrobiales</taxon>
        <taxon>Phyllobacteriaceae</taxon>
        <taxon>Phyllobacterium</taxon>
    </lineage>
</organism>
<evidence type="ECO:0000256" key="1">
    <source>
        <dbReference type="SAM" id="Phobius"/>
    </source>
</evidence>
<keyword evidence="1" id="KW-1133">Transmembrane helix</keyword>
<gene>
    <name evidence="2" type="ORF">C7476_13920</name>
</gene>
<feature type="transmembrane region" description="Helical" evidence="1">
    <location>
        <begin position="20"/>
        <end position="43"/>
    </location>
</feature>
<keyword evidence="1" id="KW-0472">Membrane</keyword>
<evidence type="ECO:0000313" key="2">
    <source>
        <dbReference type="EMBL" id="RCW77713.1"/>
    </source>
</evidence>
<accession>A0A368YBT5</accession>
<name>A0A368YBT5_9HYPH</name>
<comment type="caution">
    <text evidence="2">The sequence shown here is derived from an EMBL/GenBank/DDBJ whole genome shotgun (WGS) entry which is preliminary data.</text>
</comment>
<evidence type="ECO:0000313" key="3">
    <source>
        <dbReference type="Proteomes" id="UP000253324"/>
    </source>
</evidence>
<dbReference type="Proteomes" id="UP000253324">
    <property type="component" value="Unassembled WGS sequence"/>
</dbReference>
<keyword evidence="1" id="KW-0812">Transmembrane</keyword>
<protein>
    <submittedName>
        <fullName evidence="2">Uncharacterized protein</fullName>
    </submittedName>
</protein>